<dbReference type="InterPro" id="IPR001138">
    <property type="entry name" value="Zn2Cys6_DnaBD"/>
</dbReference>
<protein>
    <recommendedName>
        <fullName evidence="8">Zn(2)-C6 fungal-type domain-containing protein</fullName>
    </recommendedName>
</protein>
<comment type="subcellular location">
    <subcellularLocation>
        <location evidence="1">Nucleus</location>
    </subcellularLocation>
</comment>
<evidence type="ECO:0000256" key="1">
    <source>
        <dbReference type="ARBA" id="ARBA00004123"/>
    </source>
</evidence>
<dbReference type="Proteomes" id="UP000248349">
    <property type="component" value="Unassembled WGS sequence"/>
</dbReference>
<accession>A0A318ZKP8</accession>
<dbReference type="Pfam" id="PF04082">
    <property type="entry name" value="Fungal_trans"/>
    <property type="match status" value="1"/>
</dbReference>
<proteinExistence type="predicted"/>
<dbReference type="GO" id="GO:0003677">
    <property type="term" value="F:DNA binding"/>
    <property type="evidence" value="ECO:0007669"/>
    <property type="project" value="UniProtKB-KW"/>
</dbReference>
<reference evidence="9 10" key="1">
    <citation type="submission" date="2016-12" db="EMBL/GenBank/DDBJ databases">
        <title>The genomes of Aspergillus section Nigri reveals drivers in fungal speciation.</title>
        <authorList>
            <consortium name="DOE Joint Genome Institute"/>
            <person name="Vesth T.C."/>
            <person name="Nybo J."/>
            <person name="Theobald S."/>
            <person name="Brandl J."/>
            <person name="Frisvad J.C."/>
            <person name="Nielsen K.F."/>
            <person name="Lyhne E.K."/>
            <person name="Kogle M.E."/>
            <person name="Kuo A."/>
            <person name="Riley R."/>
            <person name="Clum A."/>
            <person name="Nolan M."/>
            <person name="Lipzen A."/>
            <person name="Salamov A."/>
            <person name="Henrissat B."/>
            <person name="Wiebenga A."/>
            <person name="De Vries R.P."/>
            <person name="Grigoriev I.V."/>
            <person name="Mortensen U.H."/>
            <person name="Andersen M.R."/>
            <person name="Baker S.E."/>
        </authorList>
    </citation>
    <scope>NUCLEOTIDE SEQUENCE [LARGE SCALE GENOMIC DNA]</scope>
    <source>
        <strain evidence="9 10">JOP 1030-1</strain>
    </source>
</reference>
<dbReference type="CDD" id="cd00067">
    <property type="entry name" value="GAL4"/>
    <property type="match status" value="1"/>
</dbReference>
<evidence type="ECO:0000313" key="10">
    <source>
        <dbReference type="Proteomes" id="UP000248349"/>
    </source>
</evidence>
<feature type="domain" description="Zn(2)-C6 fungal-type" evidence="8">
    <location>
        <begin position="12"/>
        <end position="43"/>
    </location>
</feature>
<evidence type="ECO:0000256" key="3">
    <source>
        <dbReference type="ARBA" id="ARBA00023015"/>
    </source>
</evidence>
<evidence type="ECO:0000256" key="5">
    <source>
        <dbReference type="ARBA" id="ARBA00023163"/>
    </source>
</evidence>
<dbReference type="STRING" id="1450539.A0A318ZKP8"/>
<dbReference type="PANTHER" id="PTHR31001:SF84">
    <property type="entry name" value="FUNGAL SPECIFIC TRANSCRIPTION FACTOR"/>
    <property type="match status" value="1"/>
</dbReference>
<keyword evidence="4" id="KW-0238">DNA-binding</keyword>
<dbReference type="InterPro" id="IPR050613">
    <property type="entry name" value="Sec_Metabolite_Reg"/>
</dbReference>
<evidence type="ECO:0000256" key="4">
    <source>
        <dbReference type="ARBA" id="ARBA00023125"/>
    </source>
</evidence>
<dbReference type="GeneID" id="37074717"/>
<dbReference type="EMBL" id="KZ821237">
    <property type="protein sequence ID" value="PYH44360.1"/>
    <property type="molecule type" value="Genomic_DNA"/>
</dbReference>
<sequence length="648" mass="72434">MVHQAATRLATSCTECQRRKQKCSRDWPCNHCQARRVAHLCKFPAKKALKVTRSMAKTASLDNARAASPQPNLETSSLGGIAAVTNDNAFRMLGYLPGTEATNQSAENYQSAAISLDLPSMDQPEMKEAMRGLPPKPNADILVQYFLSEINEQYPCVYPPTFLHDYAIWWSGKAKGQALTPEFTCLLLRICACATLYLDNDARHKLEADLEENAQNLAERYHRTAKQLSTTIAPGQGGLTQVQQLFLNAVYCKIEAQFVESWHALGTAIHQAQELGLHKASFKVITSEFEREMRRRIWCILYDWDWQMSLLLSRPFIINSNYCSVELPNLCLESSDPDEFELSPIAHTAYQCQLGQTISKIPGVMGGLMTSAQAIAIQQETERWFKTLPAAYRLENPDTRWDQSHKFVALHRYQLHSIGYMVMFLPLKPCLTMNVDDKPSVERSLRPIAIDCALKLMESSQRMLTYMLPTSAKFYFAPFIMFDTAAFLCSAIIHDRTRTLPNQDRIIEAIGSAQEALKQISESTKTGAICYAALTRLAGSMPPRQEENATMVSRSSDESIEGPCTPPSAPLGPETYNDPYFAEMDAKMLGNSTEAGIVDASLAGLNPFQPGNNELAELDDLINIDMCELSQIWDWNTLDLTLQPPPAA</sequence>
<dbReference type="SMART" id="SM00906">
    <property type="entry name" value="Fungal_trans"/>
    <property type="match status" value="1"/>
</dbReference>
<keyword evidence="10" id="KW-1185">Reference proteome</keyword>
<dbReference type="OrthoDB" id="5344325at2759"/>
<dbReference type="PANTHER" id="PTHR31001">
    <property type="entry name" value="UNCHARACTERIZED TRANSCRIPTIONAL REGULATORY PROTEIN"/>
    <property type="match status" value="1"/>
</dbReference>
<evidence type="ECO:0000256" key="2">
    <source>
        <dbReference type="ARBA" id="ARBA00022723"/>
    </source>
</evidence>
<dbReference type="SUPFAM" id="SSF57701">
    <property type="entry name" value="Zn2/Cys6 DNA-binding domain"/>
    <property type="match status" value="1"/>
</dbReference>
<evidence type="ECO:0000259" key="8">
    <source>
        <dbReference type="PROSITE" id="PS50048"/>
    </source>
</evidence>
<keyword evidence="3" id="KW-0805">Transcription regulation</keyword>
<dbReference type="InterPro" id="IPR007219">
    <property type="entry name" value="XnlR_reg_dom"/>
</dbReference>
<keyword evidence="2" id="KW-0479">Metal-binding</keyword>
<feature type="region of interest" description="Disordered" evidence="7">
    <location>
        <begin position="553"/>
        <end position="572"/>
    </location>
</feature>
<name>A0A318ZKP8_9EURO</name>
<keyword evidence="5" id="KW-0804">Transcription</keyword>
<evidence type="ECO:0000256" key="7">
    <source>
        <dbReference type="SAM" id="MobiDB-lite"/>
    </source>
</evidence>
<dbReference type="InterPro" id="IPR036864">
    <property type="entry name" value="Zn2-C6_fun-type_DNA-bd_sf"/>
</dbReference>
<dbReference type="GO" id="GO:0006351">
    <property type="term" value="P:DNA-templated transcription"/>
    <property type="evidence" value="ECO:0007669"/>
    <property type="project" value="InterPro"/>
</dbReference>
<dbReference type="GO" id="GO:0005634">
    <property type="term" value="C:nucleus"/>
    <property type="evidence" value="ECO:0007669"/>
    <property type="project" value="UniProtKB-SubCell"/>
</dbReference>
<dbReference type="Gene3D" id="4.10.240.10">
    <property type="entry name" value="Zn(2)-C6 fungal-type DNA-binding domain"/>
    <property type="match status" value="1"/>
</dbReference>
<dbReference type="SMART" id="SM00066">
    <property type="entry name" value="GAL4"/>
    <property type="match status" value="1"/>
</dbReference>
<dbReference type="GO" id="GO:0000981">
    <property type="term" value="F:DNA-binding transcription factor activity, RNA polymerase II-specific"/>
    <property type="evidence" value="ECO:0007669"/>
    <property type="project" value="InterPro"/>
</dbReference>
<evidence type="ECO:0000313" key="9">
    <source>
        <dbReference type="EMBL" id="PYH44360.1"/>
    </source>
</evidence>
<gene>
    <name evidence="9" type="ORF">BP01DRAFT_342607</name>
</gene>
<dbReference type="AlphaFoldDB" id="A0A318ZKP8"/>
<dbReference type="RefSeq" id="XP_025430342.1">
    <property type="nucleotide sequence ID" value="XM_025573489.1"/>
</dbReference>
<evidence type="ECO:0000256" key="6">
    <source>
        <dbReference type="ARBA" id="ARBA00023242"/>
    </source>
</evidence>
<organism evidence="9 10">
    <name type="scientific">Aspergillus saccharolyticus JOP 1030-1</name>
    <dbReference type="NCBI Taxonomy" id="1450539"/>
    <lineage>
        <taxon>Eukaryota</taxon>
        <taxon>Fungi</taxon>
        <taxon>Dikarya</taxon>
        <taxon>Ascomycota</taxon>
        <taxon>Pezizomycotina</taxon>
        <taxon>Eurotiomycetes</taxon>
        <taxon>Eurotiomycetidae</taxon>
        <taxon>Eurotiales</taxon>
        <taxon>Aspergillaceae</taxon>
        <taxon>Aspergillus</taxon>
        <taxon>Aspergillus subgen. Circumdati</taxon>
    </lineage>
</organism>
<dbReference type="CDD" id="cd12148">
    <property type="entry name" value="fungal_TF_MHR"/>
    <property type="match status" value="1"/>
</dbReference>
<dbReference type="GO" id="GO:0009893">
    <property type="term" value="P:positive regulation of metabolic process"/>
    <property type="evidence" value="ECO:0007669"/>
    <property type="project" value="UniProtKB-ARBA"/>
</dbReference>
<dbReference type="PROSITE" id="PS50048">
    <property type="entry name" value="ZN2_CY6_FUNGAL_2"/>
    <property type="match status" value="1"/>
</dbReference>
<dbReference type="GO" id="GO:0008270">
    <property type="term" value="F:zinc ion binding"/>
    <property type="evidence" value="ECO:0007669"/>
    <property type="project" value="InterPro"/>
</dbReference>
<keyword evidence="6" id="KW-0539">Nucleus</keyword>